<feature type="domain" description="Phage capsid-like C-terminal" evidence="3">
    <location>
        <begin position="127"/>
        <end position="395"/>
    </location>
</feature>
<evidence type="ECO:0000256" key="1">
    <source>
        <dbReference type="ARBA" id="ARBA00004328"/>
    </source>
</evidence>
<dbReference type="GO" id="GO:0044423">
    <property type="term" value="C:virion component"/>
    <property type="evidence" value="ECO:0007669"/>
    <property type="project" value="UniProtKB-KW"/>
</dbReference>
<proteinExistence type="predicted"/>
<name>A0A8S5Q2F8_9CAUD</name>
<dbReference type="Gene3D" id="3.30.2400.10">
    <property type="entry name" value="Major capsid protein gp5"/>
    <property type="match status" value="1"/>
</dbReference>
<dbReference type="InterPro" id="IPR024455">
    <property type="entry name" value="Phage_capsid"/>
</dbReference>
<evidence type="ECO:0000313" key="4">
    <source>
        <dbReference type="EMBL" id="DAE12853.1"/>
    </source>
</evidence>
<dbReference type="SUPFAM" id="SSF56563">
    <property type="entry name" value="Major capsid protein gp5"/>
    <property type="match status" value="1"/>
</dbReference>
<comment type="subcellular location">
    <subcellularLocation>
        <location evidence="1">Virion</location>
    </subcellularLocation>
</comment>
<organism evidence="4">
    <name type="scientific">Siphoviridae sp. ctcC24</name>
    <dbReference type="NCBI Taxonomy" id="2825570"/>
    <lineage>
        <taxon>Viruses</taxon>
        <taxon>Duplodnaviria</taxon>
        <taxon>Heunggongvirae</taxon>
        <taxon>Uroviricota</taxon>
        <taxon>Caudoviricetes</taxon>
    </lineage>
</organism>
<protein>
    <submittedName>
        <fullName evidence="4">Major capsid protein</fullName>
    </submittedName>
</protein>
<sequence>MNKRMYVKPRTGLLMRAESLKGLKEQRADLLTQMETLTDAVKTEKRAFTEDEIAKFNVLEKQVKDIDATIAATERAAAMTIDETAGTEAPDPKEPTEAMERRAFEGYIRGIVLEERAATNLEKGVNGAVIPKTIANKIIETVKELSPIYAATTKYHVKGELSFPVYDESTQRIQCAYATEFTALTSTAGKFTSVSLTGFLAGVLSKVSKSLVNNAQFDLVSYTINKVAQAIAEFLENELINGTASKMTGITSATTAVTAASATAVTTDELIDLQMSVPEVYQGKCEWYMHKDTLKLLRKLKDNDGNYVLNRDLTTAFGWTLLGRPIKITESMPKAEAGKVSIVYGDMSGLYVKIVEDMDIQVLTEKFADEHAIGVIAWLEMDSKIIEPQKIVSLKMKAGA</sequence>
<evidence type="ECO:0000259" key="3">
    <source>
        <dbReference type="Pfam" id="PF05065"/>
    </source>
</evidence>
<dbReference type="NCBIfam" id="TIGR01554">
    <property type="entry name" value="major_cap_HK97"/>
    <property type="match status" value="1"/>
</dbReference>
<dbReference type="EMBL" id="BK015559">
    <property type="protein sequence ID" value="DAE12853.1"/>
    <property type="molecule type" value="Genomic_DNA"/>
</dbReference>
<reference evidence="4" key="1">
    <citation type="journal article" date="2021" name="Proc. Natl. Acad. Sci. U.S.A.">
        <title>A Catalog of Tens of Thousands of Viruses from Human Metagenomes Reveals Hidden Associations with Chronic Diseases.</title>
        <authorList>
            <person name="Tisza M.J."/>
            <person name="Buck C.B."/>
        </authorList>
    </citation>
    <scope>NUCLEOTIDE SEQUENCE</scope>
    <source>
        <strain evidence="4">Ctcc24</strain>
    </source>
</reference>
<keyword evidence="2" id="KW-0946">Virion</keyword>
<evidence type="ECO:0000256" key="2">
    <source>
        <dbReference type="ARBA" id="ARBA00022844"/>
    </source>
</evidence>
<dbReference type="Pfam" id="PF05065">
    <property type="entry name" value="Phage_capsid"/>
    <property type="match status" value="1"/>
</dbReference>
<dbReference type="InterPro" id="IPR054612">
    <property type="entry name" value="Phage_capsid-like_C"/>
</dbReference>
<accession>A0A8S5Q2F8</accession>